<dbReference type="InterPro" id="IPR011059">
    <property type="entry name" value="Metal-dep_hydrolase_composite"/>
</dbReference>
<evidence type="ECO:0000256" key="1">
    <source>
        <dbReference type="ARBA" id="ARBA00006745"/>
    </source>
</evidence>
<dbReference type="InterPro" id="IPR050287">
    <property type="entry name" value="MTA/SAH_deaminase"/>
</dbReference>
<dbReference type="NCBIfam" id="NF006056">
    <property type="entry name" value="PRK08204.1"/>
    <property type="match status" value="1"/>
</dbReference>
<evidence type="ECO:0000259" key="2">
    <source>
        <dbReference type="Pfam" id="PF01979"/>
    </source>
</evidence>
<evidence type="ECO:0000313" key="4">
    <source>
        <dbReference type="Proteomes" id="UP000219993"/>
    </source>
</evidence>
<dbReference type="InterPro" id="IPR032466">
    <property type="entry name" value="Metal_Hydrolase"/>
</dbReference>
<proteinExistence type="inferred from homology"/>
<dbReference type="SUPFAM" id="SSF51556">
    <property type="entry name" value="Metallo-dependent hydrolases"/>
    <property type="match status" value="1"/>
</dbReference>
<accession>A0A291P332</accession>
<sequence>MSILFTNATVLTQDPDLGDLTDGQVLVEGSRILAVGHDLDAEGAEIVDCRGGILIPGLVNAHLHTWQTGLRGVAANWTLLEYFRHVHRGLATLFAPDDIRIATRMGALNQLDCGTTTLGDWCHNNPTPAHTDAAVEGLLSSGIRAVFLHGSPKPAPKPGQPHFSEIPHPRGEVERLLAGPLGEPDGRVTLGLAILGPHYSTLEVTLHDFALAKEFGLIASMHQGGGEPVTPGGWDEIEARGLLGPDINIVHGHGLSEDQLARFCARGVTFSIAPENEMTQGHGFPVTGLVRRHGGVISLGVDLESVLSGDMFSVARMALGMQRALDNDASRRAQGRIPETSTITTREALGWITLDGARALGLDDRIGSLTPGKQADLVLLDSGRLNMQPVSDPVSTVVMQASLANVDSVMVAGEFRKRAGRLLEATDDGIAELAASGHRIYRELKAREQQEETAS</sequence>
<protein>
    <submittedName>
        <fullName evidence="3">Amidohydrolase</fullName>
    </submittedName>
</protein>
<dbReference type="RefSeq" id="WP_097787851.1">
    <property type="nucleotide sequence ID" value="NZ_BAAADT010000008.1"/>
</dbReference>
<dbReference type="PANTHER" id="PTHR43794">
    <property type="entry name" value="AMINOHYDROLASE SSNA-RELATED"/>
    <property type="match status" value="1"/>
</dbReference>
<dbReference type="KEGG" id="hbe:BEI_0306"/>
<comment type="similarity">
    <text evidence="1">Belongs to the metallo-dependent hydrolases superfamily. ATZ/TRZ family.</text>
</comment>
<dbReference type="Pfam" id="PF01979">
    <property type="entry name" value="Amidohydro_1"/>
    <property type="match status" value="1"/>
</dbReference>
<organism evidence="3 4">
    <name type="scientific">Halomonas beimenensis</name>
    <dbReference type="NCBI Taxonomy" id="475662"/>
    <lineage>
        <taxon>Bacteria</taxon>
        <taxon>Pseudomonadati</taxon>
        <taxon>Pseudomonadota</taxon>
        <taxon>Gammaproteobacteria</taxon>
        <taxon>Oceanospirillales</taxon>
        <taxon>Halomonadaceae</taxon>
        <taxon>Halomonas</taxon>
    </lineage>
</organism>
<dbReference type="OrthoDB" id="9787621at2"/>
<dbReference type="InterPro" id="IPR006680">
    <property type="entry name" value="Amidohydro-rel"/>
</dbReference>
<keyword evidence="4" id="KW-1185">Reference proteome</keyword>
<gene>
    <name evidence="3" type="ORF">BEI_0306</name>
</gene>
<dbReference type="Gene3D" id="2.30.40.10">
    <property type="entry name" value="Urease, subunit C, domain 1"/>
    <property type="match status" value="1"/>
</dbReference>
<evidence type="ECO:0000313" key="3">
    <source>
        <dbReference type="EMBL" id="ATJ81293.1"/>
    </source>
</evidence>
<dbReference type="GO" id="GO:0016810">
    <property type="term" value="F:hydrolase activity, acting on carbon-nitrogen (but not peptide) bonds"/>
    <property type="evidence" value="ECO:0007669"/>
    <property type="project" value="InterPro"/>
</dbReference>
<name>A0A291P332_9GAMM</name>
<dbReference type="PANTHER" id="PTHR43794:SF5">
    <property type="entry name" value="CHLOROHYDROLASE FAMILY PROTEIN"/>
    <property type="match status" value="1"/>
</dbReference>
<dbReference type="Proteomes" id="UP000219993">
    <property type="component" value="Chromosome"/>
</dbReference>
<dbReference type="SUPFAM" id="SSF51338">
    <property type="entry name" value="Composite domain of metallo-dependent hydrolases"/>
    <property type="match status" value="1"/>
</dbReference>
<dbReference type="Gene3D" id="3.20.20.140">
    <property type="entry name" value="Metal-dependent hydrolases"/>
    <property type="match status" value="1"/>
</dbReference>
<reference evidence="3 4" key="1">
    <citation type="journal article" date="2017" name="Sci. Rep.">
        <title>Revealing the Saline Adaptation Strategies of the Halophilic Bacterium Halomonas beimenensis through High-throughput Omics and Transposon Mutagenesis Approaches.</title>
        <authorList>
            <person name="Chen Y.H."/>
            <person name="Lin S.S."/>
            <person name="Shyu Y.T."/>
        </authorList>
    </citation>
    <scope>NUCLEOTIDE SEQUENCE [LARGE SCALE GENOMIC DNA]</scope>
    <source>
        <strain evidence="3 4">NTU-111</strain>
    </source>
</reference>
<keyword evidence="3" id="KW-0378">Hydrolase</keyword>
<dbReference type="AlphaFoldDB" id="A0A291P332"/>
<dbReference type="EMBL" id="CP021435">
    <property type="protein sequence ID" value="ATJ81293.1"/>
    <property type="molecule type" value="Genomic_DNA"/>
</dbReference>
<feature type="domain" description="Amidohydrolase-related" evidence="2">
    <location>
        <begin position="53"/>
        <end position="414"/>
    </location>
</feature>